<dbReference type="Pfam" id="PF07716">
    <property type="entry name" value="bZIP_2"/>
    <property type="match status" value="1"/>
</dbReference>
<evidence type="ECO:0000256" key="2">
    <source>
        <dbReference type="ARBA" id="ARBA00023015"/>
    </source>
</evidence>
<keyword evidence="2" id="KW-0805">Transcription regulation</keyword>
<dbReference type="RefSeq" id="XP_040708004.1">
    <property type="nucleotide sequence ID" value="XM_040850258.1"/>
</dbReference>
<dbReference type="OrthoDB" id="2257100at2759"/>
<dbReference type="GeneID" id="63766331"/>
<dbReference type="PANTHER" id="PTHR13044:SF38">
    <property type="entry name" value="BZIP DOMAIN-CONTAINING PROTEIN"/>
    <property type="match status" value="1"/>
</dbReference>
<sequence length="293" mass="32343">MNWDNVLVATMHQLSDRQDQSSCLVDGHHQSNQYLDISPDSFFSDADFLFTSGSSSSSSSTPALFPDLSAVFPPVDTHAPQLFYDPLIHHPSMFPGDPDSLSSSDQFHDLYTMPGYPTSNVTTADDIDWTALGCLPGPGNGPSEHPAHSLSSRSQGFSSVDSPDPPFDHNRNRNQSQPKITTTAPPTTHTTTTTSTPTTHSAHSSQMPSATSTLPTPSPASRESSPKENPSRISKRQLNTMAARRYRQRRLDRMTQLEEELEAVKRERDELKMRVSKLEGETEALRSMVKEKS</sequence>
<feature type="domain" description="BZIP" evidence="7">
    <location>
        <begin position="229"/>
        <end position="292"/>
    </location>
</feature>
<feature type="compositionally biased region" description="Polar residues" evidence="6">
    <location>
        <begin position="231"/>
        <end position="240"/>
    </location>
</feature>
<feature type="compositionally biased region" description="Polar residues" evidence="6">
    <location>
        <begin position="149"/>
        <end position="161"/>
    </location>
</feature>
<comment type="subcellular location">
    <subcellularLocation>
        <location evidence="1">Nucleus</location>
    </subcellularLocation>
</comment>
<dbReference type="GO" id="GO:0005634">
    <property type="term" value="C:nucleus"/>
    <property type="evidence" value="ECO:0007669"/>
    <property type="project" value="UniProtKB-SubCell"/>
</dbReference>
<evidence type="ECO:0000259" key="7">
    <source>
        <dbReference type="PROSITE" id="PS50217"/>
    </source>
</evidence>
<dbReference type="PROSITE" id="PS50217">
    <property type="entry name" value="BZIP"/>
    <property type="match status" value="1"/>
</dbReference>
<reference evidence="9" key="1">
    <citation type="journal article" date="2017" name="Genome Biol.">
        <title>Comparative genomics reveals high biological diversity and specific adaptations in the industrially and medically important fungal genus Aspergillus.</title>
        <authorList>
            <person name="de Vries R.P."/>
            <person name="Riley R."/>
            <person name="Wiebenga A."/>
            <person name="Aguilar-Osorio G."/>
            <person name="Amillis S."/>
            <person name="Uchima C.A."/>
            <person name="Anderluh G."/>
            <person name="Asadollahi M."/>
            <person name="Askin M."/>
            <person name="Barry K."/>
            <person name="Battaglia E."/>
            <person name="Bayram O."/>
            <person name="Benocci T."/>
            <person name="Braus-Stromeyer S.A."/>
            <person name="Caldana C."/>
            <person name="Canovas D."/>
            <person name="Cerqueira G.C."/>
            <person name="Chen F."/>
            <person name="Chen W."/>
            <person name="Choi C."/>
            <person name="Clum A."/>
            <person name="Dos Santos R.A."/>
            <person name="Damasio A.R."/>
            <person name="Diallinas G."/>
            <person name="Emri T."/>
            <person name="Fekete E."/>
            <person name="Flipphi M."/>
            <person name="Freyberg S."/>
            <person name="Gallo A."/>
            <person name="Gournas C."/>
            <person name="Habgood R."/>
            <person name="Hainaut M."/>
            <person name="Harispe M.L."/>
            <person name="Henrissat B."/>
            <person name="Hilden K.S."/>
            <person name="Hope R."/>
            <person name="Hossain A."/>
            <person name="Karabika E."/>
            <person name="Karaffa L."/>
            <person name="Karanyi Z."/>
            <person name="Krasevec N."/>
            <person name="Kuo A."/>
            <person name="Kusch H."/>
            <person name="LaButti K."/>
            <person name="Lagendijk E.L."/>
            <person name="Lapidus A."/>
            <person name="Levasseur A."/>
            <person name="Lindquist E."/>
            <person name="Lipzen A."/>
            <person name="Logrieco A.F."/>
            <person name="MacCabe A."/>
            <person name="Maekelae M.R."/>
            <person name="Malavazi I."/>
            <person name="Melin P."/>
            <person name="Meyer V."/>
            <person name="Mielnichuk N."/>
            <person name="Miskei M."/>
            <person name="Molnar A.P."/>
            <person name="Mule G."/>
            <person name="Ngan C.Y."/>
            <person name="Orejas M."/>
            <person name="Orosz E."/>
            <person name="Ouedraogo J.P."/>
            <person name="Overkamp K.M."/>
            <person name="Park H.-S."/>
            <person name="Perrone G."/>
            <person name="Piumi F."/>
            <person name="Punt P.J."/>
            <person name="Ram A.F."/>
            <person name="Ramon A."/>
            <person name="Rauscher S."/>
            <person name="Record E."/>
            <person name="Riano-Pachon D.M."/>
            <person name="Robert V."/>
            <person name="Roehrig J."/>
            <person name="Ruller R."/>
            <person name="Salamov A."/>
            <person name="Salih N.S."/>
            <person name="Samson R.A."/>
            <person name="Sandor E."/>
            <person name="Sanguinetti M."/>
            <person name="Schuetze T."/>
            <person name="Sepcic K."/>
            <person name="Shelest E."/>
            <person name="Sherlock G."/>
            <person name="Sophianopoulou V."/>
            <person name="Squina F.M."/>
            <person name="Sun H."/>
            <person name="Susca A."/>
            <person name="Todd R.B."/>
            <person name="Tsang A."/>
            <person name="Unkles S.E."/>
            <person name="van de Wiele N."/>
            <person name="van Rossen-Uffink D."/>
            <person name="Oliveira J.V."/>
            <person name="Vesth T.C."/>
            <person name="Visser J."/>
            <person name="Yu J.-H."/>
            <person name="Zhou M."/>
            <person name="Andersen M.R."/>
            <person name="Archer D.B."/>
            <person name="Baker S.E."/>
            <person name="Benoit I."/>
            <person name="Brakhage A.A."/>
            <person name="Braus G.H."/>
            <person name="Fischer R."/>
            <person name="Frisvad J.C."/>
            <person name="Goldman G.H."/>
            <person name="Houbraken J."/>
            <person name="Oakley B."/>
            <person name="Pocsi I."/>
            <person name="Scazzocchio C."/>
            <person name="Seiboth B."/>
            <person name="vanKuyk P.A."/>
            <person name="Wortman J."/>
            <person name="Dyer P.S."/>
            <person name="Grigoriev I.V."/>
        </authorList>
    </citation>
    <scope>NUCLEOTIDE SEQUENCE [LARGE SCALE GENOMIC DNA]</scope>
    <source>
        <strain evidence="9">CBS 593.65</strain>
    </source>
</reference>
<protein>
    <recommendedName>
        <fullName evidence="7">BZIP domain-containing protein</fullName>
    </recommendedName>
</protein>
<evidence type="ECO:0000256" key="3">
    <source>
        <dbReference type="ARBA" id="ARBA00023125"/>
    </source>
</evidence>
<dbReference type="SMART" id="SM00338">
    <property type="entry name" value="BRLZ"/>
    <property type="match status" value="1"/>
</dbReference>
<feature type="region of interest" description="Disordered" evidence="6">
    <location>
        <begin position="134"/>
        <end position="250"/>
    </location>
</feature>
<dbReference type="Proteomes" id="UP000184356">
    <property type="component" value="Unassembled WGS sequence"/>
</dbReference>
<dbReference type="GO" id="GO:0001228">
    <property type="term" value="F:DNA-binding transcription activator activity, RNA polymerase II-specific"/>
    <property type="evidence" value="ECO:0007669"/>
    <property type="project" value="TreeGrafter"/>
</dbReference>
<dbReference type="InterPro" id="IPR004827">
    <property type="entry name" value="bZIP"/>
</dbReference>
<dbReference type="GO" id="GO:0000977">
    <property type="term" value="F:RNA polymerase II transcription regulatory region sequence-specific DNA binding"/>
    <property type="evidence" value="ECO:0007669"/>
    <property type="project" value="TreeGrafter"/>
</dbReference>
<dbReference type="VEuPathDB" id="FungiDB:ASPSYDRAFT_63898"/>
<evidence type="ECO:0000313" key="8">
    <source>
        <dbReference type="EMBL" id="OJJ64198.1"/>
    </source>
</evidence>
<dbReference type="STRING" id="1036612.A0A1L9TXV1"/>
<name>A0A1L9TXV1_9EURO</name>
<feature type="compositionally biased region" description="Low complexity" evidence="6">
    <location>
        <begin position="181"/>
        <end position="221"/>
    </location>
</feature>
<accession>A0A1L9TXV1</accession>
<evidence type="ECO:0000256" key="1">
    <source>
        <dbReference type="ARBA" id="ARBA00004123"/>
    </source>
</evidence>
<keyword evidence="3" id="KW-0238">DNA-binding</keyword>
<dbReference type="InterPro" id="IPR046347">
    <property type="entry name" value="bZIP_sf"/>
</dbReference>
<dbReference type="PANTHER" id="PTHR13044">
    <property type="entry name" value="ACTIVATING TRANSCRIPTION FACTOR ATF 4/5"/>
    <property type="match status" value="1"/>
</dbReference>
<evidence type="ECO:0000256" key="4">
    <source>
        <dbReference type="ARBA" id="ARBA00023163"/>
    </source>
</evidence>
<keyword evidence="5" id="KW-0539">Nucleus</keyword>
<keyword evidence="9" id="KW-1185">Reference proteome</keyword>
<dbReference type="EMBL" id="KV878582">
    <property type="protein sequence ID" value="OJJ64198.1"/>
    <property type="molecule type" value="Genomic_DNA"/>
</dbReference>
<evidence type="ECO:0000313" key="9">
    <source>
        <dbReference type="Proteomes" id="UP000184356"/>
    </source>
</evidence>
<proteinExistence type="predicted"/>
<gene>
    <name evidence="8" type="ORF">ASPSYDRAFT_63898</name>
</gene>
<dbReference type="FunFam" id="1.20.5.170:FF:000175">
    <property type="entry name" value="Basic-leucine zipper transcription factor B"/>
    <property type="match status" value="1"/>
</dbReference>
<evidence type="ECO:0000256" key="5">
    <source>
        <dbReference type="ARBA" id="ARBA00023242"/>
    </source>
</evidence>
<organism evidence="8 9">
    <name type="scientific">Aspergillus sydowii CBS 593.65</name>
    <dbReference type="NCBI Taxonomy" id="1036612"/>
    <lineage>
        <taxon>Eukaryota</taxon>
        <taxon>Fungi</taxon>
        <taxon>Dikarya</taxon>
        <taxon>Ascomycota</taxon>
        <taxon>Pezizomycotina</taxon>
        <taxon>Eurotiomycetes</taxon>
        <taxon>Eurotiomycetidae</taxon>
        <taxon>Eurotiales</taxon>
        <taxon>Aspergillaceae</taxon>
        <taxon>Aspergillus</taxon>
        <taxon>Aspergillus subgen. Nidulantes</taxon>
    </lineage>
</organism>
<keyword evidence="4" id="KW-0804">Transcription</keyword>
<dbReference type="AlphaFoldDB" id="A0A1L9TXV1"/>
<dbReference type="Gene3D" id="1.20.5.170">
    <property type="match status" value="1"/>
</dbReference>
<evidence type="ECO:0000256" key="6">
    <source>
        <dbReference type="SAM" id="MobiDB-lite"/>
    </source>
</evidence>
<dbReference type="SUPFAM" id="SSF57959">
    <property type="entry name" value="Leucine zipper domain"/>
    <property type="match status" value="1"/>
</dbReference>